<keyword evidence="1" id="KW-0175">Coiled coil</keyword>
<gene>
    <name evidence="2" type="ORF">SCF082_LOCUS21638</name>
</gene>
<dbReference type="EMBL" id="CAXAMM010015380">
    <property type="protein sequence ID" value="CAK9036196.1"/>
    <property type="molecule type" value="Genomic_DNA"/>
</dbReference>
<accession>A0ABP0LAN0</accession>
<reference evidence="2 3" key="1">
    <citation type="submission" date="2024-02" db="EMBL/GenBank/DDBJ databases">
        <authorList>
            <person name="Chen Y."/>
            <person name="Shah S."/>
            <person name="Dougan E. K."/>
            <person name="Thang M."/>
            <person name="Chan C."/>
        </authorList>
    </citation>
    <scope>NUCLEOTIDE SEQUENCE [LARGE SCALE GENOMIC DNA]</scope>
</reference>
<organism evidence="2 3">
    <name type="scientific">Durusdinium trenchii</name>
    <dbReference type="NCBI Taxonomy" id="1381693"/>
    <lineage>
        <taxon>Eukaryota</taxon>
        <taxon>Sar</taxon>
        <taxon>Alveolata</taxon>
        <taxon>Dinophyceae</taxon>
        <taxon>Suessiales</taxon>
        <taxon>Symbiodiniaceae</taxon>
        <taxon>Durusdinium</taxon>
    </lineage>
</organism>
<evidence type="ECO:0000313" key="2">
    <source>
        <dbReference type="EMBL" id="CAK9036196.1"/>
    </source>
</evidence>
<evidence type="ECO:0000313" key="3">
    <source>
        <dbReference type="Proteomes" id="UP001642464"/>
    </source>
</evidence>
<dbReference type="Proteomes" id="UP001642464">
    <property type="component" value="Unassembled WGS sequence"/>
</dbReference>
<proteinExistence type="predicted"/>
<evidence type="ECO:0000256" key="1">
    <source>
        <dbReference type="SAM" id="Coils"/>
    </source>
</evidence>
<sequence length="926" mass="102620">MVSFAKWMDDFCPADPKIQYLSSYEGAGVARPWMLSWRSDFGLAGYFEKETCEQLVELIVSEGMRTDPNLVAVEKLACTMPPQEYLDSEYTECQPLLESSSLLRPFSLAYIKGWKRSVALLITLQGIRELQLDQNIEHFIRVTMGSIYVNLSLNAADARSKVQVSRGATLASVVRKAPNCFNLLRQMEVMQRSGCKASADKILEDWSNAAAVAKAFQIGKLEAGAVCALMSGMDPKIRKRLCESVRPRGMKGFITHDMVSKQIFNDTFTSGVGSAECWAMDASNKNGRNLADRFITRLEYTFDNTPPQLRKAMPFKDAARIHLATGLFTCCLEKFSETVPPGEFKQLKPSLESQFDAGYMDGELLHIADDQVPPLDLRSVAAFRQHLARIEQNIREEKDTKAQEYKRQVAAASFAMIESQIKGDMEALKSVIGDSSRQASESAKDLKYVRDRTGKNYVDKWMAEHCKLIEGGSDVNASLAHVMAFLEQFRGAAGNVHLICGIDFTVYPANAELVQTSVNVLAGFLAMGSTNLGHIQTPMFHKQTSEMSTVKHTRTIEDLLFKHSINMGKRVAILFDRPADSRTDQRASHQVCIAASHKQFASANAFNVSEMIANARIGPIPLLRVVDFIDYDENCKPGPADRVEQHAEFARAIVMKLLRGSDVPLRYCGIIQKGFKPLRDALQSQVFQHWDDCPASPPKERPKKDSEATNALANLPLDIVVLRGGKPCFPEQAFSKFDHQSVEYKELQRLKVAFEKEFGVTPPARPEGGRSSGNDRVSGACDYSIDSGAVPLDVDREIEPEIVSLEEFNKKARLGSTMGKSGKPSVAIMQDFSVWVYNTSGTAITVSASELFGFGTGSFTDSAVSEQQALTEGTGVVWRLQDDFALISHNKQVVPLCEFLKTLANDHGLGQVELESHVLTEKHHPA</sequence>
<feature type="non-terminal residue" evidence="2">
    <location>
        <position position="926"/>
    </location>
</feature>
<comment type="caution">
    <text evidence="2">The sequence shown here is derived from an EMBL/GenBank/DDBJ whole genome shotgun (WGS) entry which is preliminary data.</text>
</comment>
<protein>
    <submittedName>
        <fullName evidence="2">Uncharacterized protein</fullName>
    </submittedName>
</protein>
<keyword evidence="3" id="KW-1185">Reference proteome</keyword>
<feature type="coiled-coil region" evidence="1">
    <location>
        <begin position="380"/>
        <end position="407"/>
    </location>
</feature>
<name>A0ABP0LAN0_9DINO</name>